<protein>
    <submittedName>
        <fullName evidence="10">Cation-translocating P-type ATPase</fullName>
    </submittedName>
</protein>
<dbReference type="SMART" id="SM00831">
    <property type="entry name" value="Cation_ATPase_N"/>
    <property type="match status" value="1"/>
</dbReference>
<dbReference type="EMBL" id="RQVQ01000047">
    <property type="protein sequence ID" value="RRJ87770.1"/>
    <property type="molecule type" value="Genomic_DNA"/>
</dbReference>
<dbReference type="Pfam" id="PF00122">
    <property type="entry name" value="E1-E2_ATPase"/>
    <property type="match status" value="1"/>
</dbReference>
<dbReference type="Proteomes" id="UP000275719">
    <property type="component" value="Unassembled WGS sequence"/>
</dbReference>
<dbReference type="Pfam" id="PF00702">
    <property type="entry name" value="Hydrolase"/>
    <property type="match status" value="1"/>
</dbReference>
<dbReference type="AlphaFoldDB" id="A0A3P3VYJ1"/>
<evidence type="ECO:0000313" key="11">
    <source>
        <dbReference type="Proteomes" id="UP000275719"/>
    </source>
</evidence>
<keyword evidence="5" id="KW-1278">Translocase</keyword>
<dbReference type="GO" id="GO:0016020">
    <property type="term" value="C:membrane"/>
    <property type="evidence" value="ECO:0007669"/>
    <property type="project" value="UniProtKB-SubCell"/>
</dbReference>
<dbReference type="SUPFAM" id="SSF56784">
    <property type="entry name" value="HAD-like"/>
    <property type="match status" value="1"/>
</dbReference>
<evidence type="ECO:0000313" key="10">
    <source>
        <dbReference type="EMBL" id="RRJ87770.1"/>
    </source>
</evidence>
<keyword evidence="2 8" id="KW-0812">Transmembrane</keyword>
<proteinExistence type="predicted"/>
<dbReference type="SFLD" id="SFLDG00002">
    <property type="entry name" value="C1.7:_P-type_atpase_like"/>
    <property type="match status" value="1"/>
</dbReference>
<evidence type="ECO:0000259" key="9">
    <source>
        <dbReference type="SMART" id="SM00831"/>
    </source>
</evidence>
<evidence type="ECO:0000256" key="1">
    <source>
        <dbReference type="ARBA" id="ARBA00004141"/>
    </source>
</evidence>
<evidence type="ECO:0000256" key="3">
    <source>
        <dbReference type="ARBA" id="ARBA00022741"/>
    </source>
</evidence>
<dbReference type="InterPro" id="IPR023299">
    <property type="entry name" value="ATPase_P-typ_cyto_dom_N"/>
</dbReference>
<evidence type="ECO:0000256" key="2">
    <source>
        <dbReference type="ARBA" id="ARBA00022692"/>
    </source>
</evidence>
<dbReference type="SUPFAM" id="SSF81653">
    <property type="entry name" value="Calcium ATPase, transduction domain A"/>
    <property type="match status" value="1"/>
</dbReference>
<dbReference type="GO" id="GO:0016887">
    <property type="term" value="F:ATP hydrolysis activity"/>
    <property type="evidence" value="ECO:0007669"/>
    <property type="project" value="InterPro"/>
</dbReference>
<dbReference type="InterPro" id="IPR023214">
    <property type="entry name" value="HAD_sf"/>
</dbReference>
<comment type="caution">
    <text evidence="10">The sequence shown here is derived from an EMBL/GenBank/DDBJ whole genome shotgun (WGS) entry which is preliminary data.</text>
</comment>
<dbReference type="Gene3D" id="2.70.150.10">
    <property type="entry name" value="Calcium-transporting ATPase, cytoplasmic transduction domain A"/>
    <property type="match status" value="1"/>
</dbReference>
<keyword evidence="6 8" id="KW-1133">Transmembrane helix</keyword>
<feature type="transmembrane region" description="Helical" evidence="8">
    <location>
        <begin position="803"/>
        <end position="824"/>
    </location>
</feature>
<dbReference type="InterPro" id="IPR006068">
    <property type="entry name" value="ATPase_P-typ_cation-transptr_C"/>
</dbReference>
<dbReference type="Pfam" id="PF00690">
    <property type="entry name" value="Cation_ATPase_N"/>
    <property type="match status" value="1"/>
</dbReference>
<dbReference type="PANTHER" id="PTHR42861">
    <property type="entry name" value="CALCIUM-TRANSPORTING ATPASE"/>
    <property type="match status" value="1"/>
</dbReference>
<dbReference type="Gene3D" id="3.40.50.1000">
    <property type="entry name" value="HAD superfamily/HAD-like"/>
    <property type="match status" value="2"/>
</dbReference>
<feature type="transmembrane region" description="Helical" evidence="8">
    <location>
        <begin position="700"/>
        <end position="724"/>
    </location>
</feature>
<evidence type="ECO:0000256" key="4">
    <source>
        <dbReference type="ARBA" id="ARBA00022840"/>
    </source>
</evidence>
<feature type="transmembrane region" description="Helical" evidence="8">
    <location>
        <begin position="776"/>
        <end position="797"/>
    </location>
</feature>
<dbReference type="RefSeq" id="WP_125020074.1">
    <property type="nucleotide sequence ID" value="NZ_RQVQ01000047.1"/>
</dbReference>
<dbReference type="InterPro" id="IPR008250">
    <property type="entry name" value="ATPase_P-typ_transduc_dom_A_sf"/>
</dbReference>
<evidence type="ECO:0000256" key="5">
    <source>
        <dbReference type="ARBA" id="ARBA00022967"/>
    </source>
</evidence>
<keyword evidence="3" id="KW-0547">Nucleotide-binding</keyword>
<dbReference type="Gene3D" id="3.40.1110.10">
    <property type="entry name" value="Calcium-transporting ATPase, cytoplasmic domain N"/>
    <property type="match status" value="2"/>
</dbReference>
<dbReference type="InterPro" id="IPR036412">
    <property type="entry name" value="HAD-like_sf"/>
</dbReference>
<dbReference type="NCBIfam" id="TIGR01494">
    <property type="entry name" value="ATPase_P-type"/>
    <property type="match status" value="2"/>
</dbReference>
<dbReference type="InterPro" id="IPR023298">
    <property type="entry name" value="ATPase_P-typ_TM_dom_sf"/>
</dbReference>
<dbReference type="InterPro" id="IPR018303">
    <property type="entry name" value="ATPase_P-typ_P_site"/>
</dbReference>
<dbReference type="PROSITE" id="PS00154">
    <property type="entry name" value="ATPASE_E1_E2"/>
    <property type="match status" value="1"/>
</dbReference>
<comment type="subcellular location">
    <subcellularLocation>
        <location evidence="1">Membrane</location>
        <topology evidence="1">Multi-pass membrane protein</topology>
    </subcellularLocation>
</comment>
<organism evidence="10 11">
    <name type="scientific">Paenimyroides tangerinum</name>
    <dbReference type="NCBI Taxonomy" id="2488728"/>
    <lineage>
        <taxon>Bacteria</taxon>
        <taxon>Pseudomonadati</taxon>
        <taxon>Bacteroidota</taxon>
        <taxon>Flavobacteriia</taxon>
        <taxon>Flavobacteriales</taxon>
        <taxon>Flavobacteriaceae</taxon>
        <taxon>Paenimyroides</taxon>
    </lineage>
</organism>
<dbReference type="PRINTS" id="PR00119">
    <property type="entry name" value="CATATPASE"/>
</dbReference>
<dbReference type="Pfam" id="PF00689">
    <property type="entry name" value="Cation_ATPase_C"/>
    <property type="match status" value="1"/>
</dbReference>
<evidence type="ECO:0000256" key="6">
    <source>
        <dbReference type="ARBA" id="ARBA00022989"/>
    </source>
</evidence>
<dbReference type="InterPro" id="IPR001757">
    <property type="entry name" value="P_typ_ATPase"/>
</dbReference>
<dbReference type="OrthoDB" id="1521937at2"/>
<dbReference type="GO" id="GO:0005524">
    <property type="term" value="F:ATP binding"/>
    <property type="evidence" value="ECO:0007669"/>
    <property type="project" value="UniProtKB-KW"/>
</dbReference>
<gene>
    <name evidence="10" type="ORF">EG240_14495</name>
</gene>
<keyword evidence="4" id="KW-0067">ATP-binding</keyword>
<dbReference type="InterPro" id="IPR004014">
    <property type="entry name" value="ATPase_P-typ_cation-transptr_N"/>
</dbReference>
<feature type="transmembrane region" description="Helical" evidence="8">
    <location>
        <begin position="661"/>
        <end position="679"/>
    </location>
</feature>
<reference evidence="10 11" key="1">
    <citation type="submission" date="2018-11" db="EMBL/GenBank/DDBJ databases">
        <title>Flavobacterium sp. nov., YIM 102701-2 draft genome.</title>
        <authorList>
            <person name="Li G."/>
            <person name="Jiang Y."/>
        </authorList>
    </citation>
    <scope>NUCLEOTIDE SEQUENCE [LARGE SCALE GENOMIC DNA]</scope>
    <source>
        <strain evidence="10 11">YIM 102701-2</strain>
    </source>
</reference>
<dbReference type="InterPro" id="IPR044492">
    <property type="entry name" value="P_typ_ATPase_HD_dom"/>
</dbReference>
<name>A0A3P3VYJ1_9FLAO</name>
<dbReference type="Gene3D" id="1.20.1110.10">
    <property type="entry name" value="Calcium-transporting ATPase, transmembrane domain"/>
    <property type="match status" value="2"/>
</dbReference>
<feature type="transmembrane region" description="Helical" evidence="8">
    <location>
        <begin position="69"/>
        <end position="85"/>
    </location>
</feature>
<feature type="transmembrane region" description="Helical" evidence="8">
    <location>
        <begin position="223"/>
        <end position="241"/>
    </location>
</feature>
<keyword evidence="11" id="KW-1185">Reference proteome</keyword>
<evidence type="ECO:0000256" key="8">
    <source>
        <dbReference type="SAM" id="Phobius"/>
    </source>
</evidence>
<dbReference type="SFLD" id="SFLDF00027">
    <property type="entry name" value="p-type_atpase"/>
    <property type="match status" value="1"/>
</dbReference>
<sequence length="834" mass="93018">MNFNLPKNLNGLTTKQLLESRKKYGLNQVKHDNKNNWYQMLFEILKEPMLLLLIAVAIIYFIVGDYSEAFFMLGAIIAVSGISFYQDNRSKKALEALVKLNEPLSTVIRDSQIIEIPTNEIAVGDLYLTEEGRMINADGEIVYSSDLSVNEASLTGESFSVFKSSESEDNHIYSGTIVVSGLAVIRVNHIGNETKLGKIGQSISEIEEVPSPLQIQITKFVKGMAYIGIAVFLLIFAFSFYKSGSFISSLLSGLTLAMSILPEEIPVAFTTFMALGAWKLRQQGVIIKKSSVVETLGSTTVICTDKTGTITENTMQLKSLYDFKSNQTFDEQQFHSPELSDLIHFAMWSSEPVPFDPMEKTIHKVFEQTQSNDLRNTFKMIHEYPLEGKPPMMTHIFENEAEERIIAAKGAPEAILAVCHHSVEQTKLLRELINSFGSQGYRVLGVAKSNFEGTHFFDKQQDFPFEFLGFTVFYDPPKRDIQAVFDKIYKAGIKVKVITGDNAETTAAIANQAGIVNITPAINGADIVHHNQDELIALSRKTTLFTRMFPEAKLAMVNALKKDGEVVAMLGDGVNDAPALKAAHIGVAMGSKGTEIAKAAAALVITNDDLDKLIVGIAAGRRIYVNIKKAIQYIISIHIPIILTVSLPLFLGWIYPNIFTPIHVIFFELIMGPTCSIVYENEPMEKNTMLQKPRKLTETFLNWKELSISIIQGLVIAAGVLFAYQYSLHLGNNESFTRTMVFTTLIFANIFLSLVNRSFVYSVFDSLKNKNKLFPLVIGITLVLLFSIIYIPVFASFFQVVPIGFSEIAISLFIAAVSVLWFEVYKWIKRVKSK</sequence>
<dbReference type="PRINTS" id="PR00120">
    <property type="entry name" value="HATPASE"/>
</dbReference>
<accession>A0A3P3VYJ1</accession>
<dbReference type="SUPFAM" id="SSF81665">
    <property type="entry name" value="Calcium ATPase, transmembrane domain M"/>
    <property type="match status" value="1"/>
</dbReference>
<feature type="transmembrane region" description="Helical" evidence="8">
    <location>
        <begin position="253"/>
        <end position="278"/>
    </location>
</feature>
<dbReference type="InterPro" id="IPR059000">
    <property type="entry name" value="ATPase_P-type_domA"/>
</dbReference>
<keyword evidence="7 8" id="KW-0472">Membrane</keyword>
<feature type="transmembrane region" description="Helical" evidence="8">
    <location>
        <begin position="44"/>
        <end position="63"/>
    </location>
</feature>
<dbReference type="SFLD" id="SFLDS00003">
    <property type="entry name" value="Haloacid_Dehalogenase"/>
    <property type="match status" value="1"/>
</dbReference>
<evidence type="ECO:0000256" key="7">
    <source>
        <dbReference type="ARBA" id="ARBA00023136"/>
    </source>
</evidence>
<feature type="transmembrane region" description="Helical" evidence="8">
    <location>
        <begin position="630"/>
        <end position="655"/>
    </location>
</feature>
<feature type="domain" description="Cation-transporting P-type ATPase N-terminal" evidence="9">
    <location>
        <begin position="1"/>
        <end position="65"/>
    </location>
</feature>
<feature type="transmembrane region" description="Helical" evidence="8">
    <location>
        <begin position="736"/>
        <end position="755"/>
    </location>
</feature>